<evidence type="ECO:0000256" key="4">
    <source>
        <dbReference type="SAM" id="MobiDB-lite"/>
    </source>
</evidence>
<evidence type="ECO:0000259" key="5">
    <source>
        <dbReference type="PROSITE" id="PS50600"/>
    </source>
</evidence>
<evidence type="ECO:0000256" key="1">
    <source>
        <dbReference type="ARBA" id="ARBA00005234"/>
    </source>
</evidence>
<evidence type="ECO:0000313" key="7">
    <source>
        <dbReference type="Proteomes" id="UP001341840"/>
    </source>
</evidence>
<feature type="region of interest" description="Disordered" evidence="4">
    <location>
        <begin position="225"/>
        <end position="246"/>
    </location>
</feature>
<comment type="similarity">
    <text evidence="1">Belongs to the peptidase C48 family.</text>
</comment>
<comment type="caution">
    <text evidence="6">The sequence shown here is derived from an EMBL/GenBank/DDBJ whole genome shotgun (WGS) entry which is preliminary data.</text>
</comment>
<keyword evidence="2" id="KW-0645">Protease</keyword>
<evidence type="ECO:0000256" key="2">
    <source>
        <dbReference type="ARBA" id="ARBA00022670"/>
    </source>
</evidence>
<sequence length="576" mass="65111">MHSSVRFWVGVVAAKNDVHEPKSLDTSDDLHFMPHPWRVLEWVLLSGYVGHWESILFCSNVLKSSPLSRIDTFVDRGLSMLRMATFDRESNCRGSELCFRFDTVETKSAKCVGSGMRVEWEIGSVWFLGPRTIKMNINSIRSCGLAYGPRLLTNKFSAKKNGPPITPNSICIMDWVERIVVLGLLSDYIRGDLFRGSNEDNPSPRRWRFRSVNLSEDNSVKCAQPSASRTLSRHSAKYRYRGPPSRGSSLWSRYRQKLGSQPLNLSVVTSVASLQCEVRTLSEGLSKHSDAVSALTDAVLRRSTPPSELRGLQRSACCGCLCHDNVKDLQELPQGTTGKRQMLSTPDSTPTGINDPPLDTEFPRNHLPKQRSRATKRGRTRNVVDLTQEDNLHKEVFPERSSKRNRSPAAGMRYYNHLAPVGEDGHVDLVELRMMLAFTPLDEMDIAGVELAVSTYIFSTDISKREVLVDIPGMRGDRDTLMSLVLNILVKMLCNGIASFNWFIPTSIVQAALLGYELSNGNLEAIKKDHIRSKVDKAIKIYVPMWYPGHWYLMIIDVPNKKLKYLDSYRREDQIE</sequence>
<feature type="region of interest" description="Disordered" evidence="4">
    <location>
        <begin position="334"/>
        <end position="381"/>
    </location>
</feature>
<feature type="compositionally biased region" description="Basic residues" evidence="4">
    <location>
        <begin position="366"/>
        <end position="380"/>
    </location>
</feature>
<protein>
    <recommendedName>
        <fullName evidence="5">Ubiquitin-like protease family profile domain-containing protein</fullName>
    </recommendedName>
</protein>
<dbReference type="SUPFAM" id="SSF54001">
    <property type="entry name" value="Cysteine proteinases"/>
    <property type="match status" value="1"/>
</dbReference>
<dbReference type="Pfam" id="PF02902">
    <property type="entry name" value="Peptidase_C48"/>
    <property type="match status" value="1"/>
</dbReference>
<feature type="compositionally biased region" description="Basic residues" evidence="4">
    <location>
        <begin position="231"/>
        <end position="240"/>
    </location>
</feature>
<dbReference type="EMBL" id="JASCZI010000156">
    <property type="protein sequence ID" value="MED6109473.1"/>
    <property type="molecule type" value="Genomic_DNA"/>
</dbReference>
<accession>A0ABU6QCD1</accession>
<proteinExistence type="inferred from homology"/>
<feature type="domain" description="Ubiquitin-like protease family profile" evidence="5">
    <location>
        <begin position="460"/>
        <end position="576"/>
    </location>
</feature>
<evidence type="ECO:0000256" key="3">
    <source>
        <dbReference type="ARBA" id="ARBA00022801"/>
    </source>
</evidence>
<keyword evidence="3" id="KW-0378">Hydrolase</keyword>
<dbReference type="InterPro" id="IPR038765">
    <property type="entry name" value="Papain-like_cys_pep_sf"/>
</dbReference>
<feature type="compositionally biased region" description="Polar residues" evidence="4">
    <location>
        <begin position="334"/>
        <end position="352"/>
    </location>
</feature>
<evidence type="ECO:0000313" key="6">
    <source>
        <dbReference type="EMBL" id="MED6109473.1"/>
    </source>
</evidence>
<keyword evidence="7" id="KW-1185">Reference proteome</keyword>
<dbReference type="PROSITE" id="PS50600">
    <property type="entry name" value="ULP_PROTEASE"/>
    <property type="match status" value="1"/>
</dbReference>
<reference evidence="6 7" key="1">
    <citation type="journal article" date="2023" name="Plants (Basel)">
        <title>Bridging the Gap: Combining Genomics and Transcriptomics Approaches to Understand Stylosanthes scabra, an Orphan Legume from the Brazilian Caatinga.</title>
        <authorList>
            <person name="Ferreira-Neto J.R.C."/>
            <person name="da Silva M.D."/>
            <person name="Binneck E."/>
            <person name="de Melo N.F."/>
            <person name="da Silva R.H."/>
            <person name="de Melo A.L.T.M."/>
            <person name="Pandolfi V."/>
            <person name="Bustamante F.O."/>
            <person name="Brasileiro-Vidal A.C."/>
            <person name="Benko-Iseppon A.M."/>
        </authorList>
    </citation>
    <scope>NUCLEOTIDE SEQUENCE [LARGE SCALE GENOMIC DNA]</scope>
    <source>
        <tissue evidence="6">Leaves</tissue>
    </source>
</reference>
<dbReference type="InterPro" id="IPR003653">
    <property type="entry name" value="Peptidase_C48_C"/>
</dbReference>
<dbReference type="Gene3D" id="3.40.395.10">
    <property type="entry name" value="Adenoviral Proteinase, Chain A"/>
    <property type="match status" value="1"/>
</dbReference>
<organism evidence="6 7">
    <name type="scientific">Stylosanthes scabra</name>
    <dbReference type="NCBI Taxonomy" id="79078"/>
    <lineage>
        <taxon>Eukaryota</taxon>
        <taxon>Viridiplantae</taxon>
        <taxon>Streptophyta</taxon>
        <taxon>Embryophyta</taxon>
        <taxon>Tracheophyta</taxon>
        <taxon>Spermatophyta</taxon>
        <taxon>Magnoliopsida</taxon>
        <taxon>eudicotyledons</taxon>
        <taxon>Gunneridae</taxon>
        <taxon>Pentapetalae</taxon>
        <taxon>rosids</taxon>
        <taxon>fabids</taxon>
        <taxon>Fabales</taxon>
        <taxon>Fabaceae</taxon>
        <taxon>Papilionoideae</taxon>
        <taxon>50 kb inversion clade</taxon>
        <taxon>dalbergioids sensu lato</taxon>
        <taxon>Dalbergieae</taxon>
        <taxon>Pterocarpus clade</taxon>
        <taxon>Stylosanthes</taxon>
    </lineage>
</organism>
<gene>
    <name evidence="6" type="ORF">PIB30_033952</name>
</gene>
<dbReference type="Proteomes" id="UP001341840">
    <property type="component" value="Unassembled WGS sequence"/>
</dbReference>
<name>A0ABU6QCD1_9FABA</name>